<keyword evidence="2" id="KW-1185">Reference proteome</keyword>
<comment type="caution">
    <text evidence="1">The sequence shown here is derived from an EMBL/GenBank/DDBJ whole genome shotgun (WGS) entry which is preliminary data.</text>
</comment>
<sequence length="316" mass="34693">MVWDLALRAYLRHIGVSVSAAGIADTRQALGMDVGGDDDGEIFRRNGGPVMVEPTELAPSTIVPAILMIIKLVYQFARQVHPADLPAQILDQSVRLVCNAWYRILAAQPLVPEAARTDGASDQIVWDARIPPQQFMKRCWQFACHFQRLDRLAGVCLESLDRHLFYNDILGGNGSPAAGMSWRLGVDNALLLALTNSALAAREGSELFVQITTNLVDRIRADANQNILCALERRWFCMIVLLTIIVRRRQLQLSEKGQGDDTCVNGVLVSQLVSSLVHATTAKDGSLVVGPSAHPPTMYVTKLMMLSVSLGLWPQV</sequence>
<reference evidence="1" key="1">
    <citation type="submission" date="2022-06" db="EMBL/GenBank/DDBJ databases">
        <title>Phylogenomic reconstructions and comparative analyses of Kickxellomycotina fungi.</title>
        <authorList>
            <person name="Reynolds N.K."/>
            <person name="Stajich J.E."/>
            <person name="Barry K."/>
            <person name="Grigoriev I.V."/>
            <person name="Crous P."/>
            <person name="Smith M.E."/>
        </authorList>
    </citation>
    <scope>NUCLEOTIDE SEQUENCE</scope>
    <source>
        <strain evidence="1">RSA 2271</strain>
    </source>
</reference>
<feature type="non-terminal residue" evidence="1">
    <location>
        <position position="316"/>
    </location>
</feature>
<protein>
    <submittedName>
        <fullName evidence="1">Uncharacterized protein</fullName>
    </submittedName>
</protein>
<evidence type="ECO:0000313" key="2">
    <source>
        <dbReference type="Proteomes" id="UP001145114"/>
    </source>
</evidence>
<dbReference type="Proteomes" id="UP001145114">
    <property type="component" value="Unassembled WGS sequence"/>
</dbReference>
<gene>
    <name evidence="1" type="ORF">EV182_006758</name>
</gene>
<dbReference type="EMBL" id="JAMZIH010002892">
    <property type="protein sequence ID" value="KAJ1677156.1"/>
    <property type="molecule type" value="Genomic_DNA"/>
</dbReference>
<proteinExistence type="predicted"/>
<evidence type="ECO:0000313" key="1">
    <source>
        <dbReference type="EMBL" id="KAJ1677156.1"/>
    </source>
</evidence>
<name>A0ACC1HPB3_9FUNG</name>
<accession>A0ACC1HPB3</accession>
<organism evidence="1 2">
    <name type="scientific">Spiromyces aspiralis</name>
    <dbReference type="NCBI Taxonomy" id="68401"/>
    <lineage>
        <taxon>Eukaryota</taxon>
        <taxon>Fungi</taxon>
        <taxon>Fungi incertae sedis</taxon>
        <taxon>Zoopagomycota</taxon>
        <taxon>Kickxellomycotina</taxon>
        <taxon>Kickxellomycetes</taxon>
        <taxon>Kickxellales</taxon>
        <taxon>Kickxellaceae</taxon>
        <taxon>Spiromyces</taxon>
    </lineage>
</organism>